<reference evidence="1" key="1">
    <citation type="journal article" date="2019" name="bioRxiv">
        <title>The Genome of the Zebra Mussel, Dreissena polymorpha: A Resource for Invasive Species Research.</title>
        <authorList>
            <person name="McCartney M.A."/>
            <person name="Auch B."/>
            <person name="Kono T."/>
            <person name="Mallez S."/>
            <person name="Zhang Y."/>
            <person name="Obille A."/>
            <person name="Becker A."/>
            <person name="Abrahante J.E."/>
            <person name="Garbe J."/>
            <person name="Badalamenti J.P."/>
            <person name="Herman A."/>
            <person name="Mangelson H."/>
            <person name="Liachko I."/>
            <person name="Sullivan S."/>
            <person name="Sone E.D."/>
            <person name="Koren S."/>
            <person name="Silverstein K.A.T."/>
            <person name="Beckman K.B."/>
            <person name="Gohl D.M."/>
        </authorList>
    </citation>
    <scope>NUCLEOTIDE SEQUENCE</scope>
    <source>
        <strain evidence="1">Duluth1</strain>
        <tissue evidence="1">Whole animal</tissue>
    </source>
</reference>
<proteinExistence type="predicted"/>
<protein>
    <submittedName>
        <fullName evidence="1">Uncharacterized protein</fullName>
    </submittedName>
</protein>
<dbReference type="AlphaFoldDB" id="A0A9D4D4R8"/>
<comment type="caution">
    <text evidence="1">The sequence shown here is derived from an EMBL/GenBank/DDBJ whole genome shotgun (WGS) entry which is preliminary data.</text>
</comment>
<gene>
    <name evidence="1" type="ORF">DPMN_044575</name>
</gene>
<sequence length="54" mass="6199">MEDEDSNESSRRHSWSKKDIDILQELVIENKNLLEGKAQAISDRGKQAEKSGKR</sequence>
<dbReference type="Proteomes" id="UP000828390">
    <property type="component" value="Unassembled WGS sequence"/>
</dbReference>
<evidence type="ECO:0000313" key="1">
    <source>
        <dbReference type="EMBL" id="KAH3737974.1"/>
    </source>
</evidence>
<keyword evidence="2" id="KW-1185">Reference proteome</keyword>
<evidence type="ECO:0000313" key="2">
    <source>
        <dbReference type="Proteomes" id="UP000828390"/>
    </source>
</evidence>
<dbReference type="EMBL" id="JAIWYP010000011">
    <property type="protein sequence ID" value="KAH3737974.1"/>
    <property type="molecule type" value="Genomic_DNA"/>
</dbReference>
<name>A0A9D4D4R8_DREPO</name>
<accession>A0A9D4D4R8</accession>
<reference evidence="1" key="2">
    <citation type="submission" date="2020-11" db="EMBL/GenBank/DDBJ databases">
        <authorList>
            <person name="McCartney M.A."/>
            <person name="Auch B."/>
            <person name="Kono T."/>
            <person name="Mallez S."/>
            <person name="Becker A."/>
            <person name="Gohl D.M."/>
            <person name="Silverstein K.A.T."/>
            <person name="Koren S."/>
            <person name="Bechman K.B."/>
            <person name="Herman A."/>
            <person name="Abrahante J.E."/>
            <person name="Garbe J."/>
        </authorList>
    </citation>
    <scope>NUCLEOTIDE SEQUENCE</scope>
    <source>
        <strain evidence="1">Duluth1</strain>
        <tissue evidence="1">Whole animal</tissue>
    </source>
</reference>
<organism evidence="1 2">
    <name type="scientific">Dreissena polymorpha</name>
    <name type="common">Zebra mussel</name>
    <name type="synonym">Mytilus polymorpha</name>
    <dbReference type="NCBI Taxonomy" id="45954"/>
    <lineage>
        <taxon>Eukaryota</taxon>
        <taxon>Metazoa</taxon>
        <taxon>Spiralia</taxon>
        <taxon>Lophotrochozoa</taxon>
        <taxon>Mollusca</taxon>
        <taxon>Bivalvia</taxon>
        <taxon>Autobranchia</taxon>
        <taxon>Heteroconchia</taxon>
        <taxon>Euheterodonta</taxon>
        <taxon>Imparidentia</taxon>
        <taxon>Neoheterodontei</taxon>
        <taxon>Myida</taxon>
        <taxon>Dreissenoidea</taxon>
        <taxon>Dreissenidae</taxon>
        <taxon>Dreissena</taxon>
    </lineage>
</organism>